<dbReference type="GO" id="GO:0005886">
    <property type="term" value="C:plasma membrane"/>
    <property type="evidence" value="ECO:0007669"/>
    <property type="project" value="UniProtKB-SubCell"/>
</dbReference>
<dbReference type="EMBL" id="VYTZ01000005">
    <property type="protein sequence ID" value="KAA9378073.1"/>
    <property type="molecule type" value="Genomic_DNA"/>
</dbReference>
<organism evidence="8 9">
    <name type="scientific">Microbispora cellulosiformans</name>
    <dbReference type="NCBI Taxonomy" id="2614688"/>
    <lineage>
        <taxon>Bacteria</taxon>
        <taxon>Bacillati</taxon>
        <taxon>Actinomycetota</taxon>
        <taxon>Actinomycetes</taxon>
        <taxon>Streptosporangiales</taxon>
        <taxon>Streptosporangiaceae</taxon>
        <taxon>Microbispora</taxon>
    </lineage>
</organism>
<feature type="domain" description="Major facilitator superfamily (MFS) profile" evidence="7">
    <location>
        <begin position="46"/>
        <end position="447"/>
    </location>
</feature>
<feature type="transmembrane region" description="Helical" evidence="6">
    <location>
        <begin position="211"/>
        <end position="230"/>
    </location>
</feature>
<evidence type="ECO:0000256" key="6">
    <source>
        <dbReference type="SAM" id="Phobius"/>
    </source>
</evidence>
<dbReference type="Pfam" id="PF07690">
    <property type="entry name" value="MFS_1"/>
    <property type="match status" value="1"/>
</dbReference>
<dbReference type="Gene3D" id="1.20.1250.20">
    <property type="entry name" value="MFS general substrate transporter like domains"/>
    <property type="match status" value="2"/>
</dbReference>
<name>A0A5J5K1P1_9ACTN</name>
<evidence type="ECO:0000256" key="1">
    <source>
        <dbReference type="ARBA" id="ARBA00004651"/>
    </source>
</evidence>
<dbReference type="GO" id="GO:0022857">
    <property type="term" value="F:transmembrane transporter activity"/>
    <property type="evidence" value="ECO:0007669"/>
    <property type="project" value="InterPro"/>
</dbReference>
<dbReference type="SUPFAM" id="SSF103473">
    <property type="entry name" value="MFS general substrate transporter"/>
    <property type="match status" value="1"/>
</dbReference>
<gene>
    <name evidence="8" type="ORF">F5972_14260</name>
</gene>
<evidence type="ECO:0000313" key="9">
    <source>
        <dbReference type="Proteomes" id="UP000327011"/>
    </source>
</evidence>
<feature type="region of interest" description="Disordered" evidence="5">
    <location>
        <begin position="1"/>
        <end position="23"/>
    </location>
</feature>
<dbReference type="AlphaFoldDB" id="A0A5J5K1P1"/>
<reference evidence="8 9" key="1">
    <citation type="submission" date="2019-09" db="EMBL/GenBank/DDBJ databases">
        <title>Screening of Novel Bioactive Compounds from Soil-Associated.</title>
        <authorList>
            <person name="Gong X."/>
        </authorList>
    </citation>
    <scope>NUCLEOTIDE SEQUENCE [LARGE SCALE GENOMIC DNA]</scope>
    <source>
        <strain evidence="8 9">Gxj-6</strain>
    </source>
</reference>
<feature type="transmembrane region" description="Helical" evidence="6">
    <location>
        <begin position="394"/>
        <end position="416"/>
    </location>
</feature>
<feature type="transmembrane region" description="Helical" evidence="6">
    <location>
        <begin position="358"/>
        <end position="382"/>
    </location>
</feature>
<protein>
    <submittedName>
        <fullName evidence="8">MFS transporter</fullName>
    </submittedName>
</protein>
<feature type="transmembrane region" description="Helical" evidence="6">
    <location>
        <begin position="138"/>
        <end position="160"/>
    </location>
</feature>
<sequence>MSAPSETAPEPGPEPGPGAGPGTGRARRVLGAWLADGVTRGNMWALLALAAAGTVVISFLPSAQPHVLTVILGLPESRQGTVVGLLNTAAEIAMVVSLAWYGALADRFGRRVIVVAGLALCAAGTALFPFAGNTAALAGLRVVFGLGVAAINAMLSTIAIDYVRSRSRGASYGLVGFFGGLGALVAVLVLVRLPQTLESGGMEPVRAARTAFLLIAAGIVAAAGLLWLTLSGRRPVAAARVPLVRLVREGVALVRDPGVALSYAASFVARADLAIVVAFMSLWIKNYGTEHGGLTGAAALARAGAVVGVSQMVALLCAPLFGWLGDRMRRQDLVVLAQAVAAVAYLSTLLVTDPLGPGMMLVAVLIGVGEIAAITTAGPLLAQQAPAAVRGSAFGVHTLCGAAGVMIVSALGGALFDAWRPAGPFVVAGVFSLAVACFGLAVRRRVTPRTEADVAGEALPGPQAGSR</sequence>
<dbReference type="RefSeq" id="WP_150933988.1">
    <property type="nucleotide sequence ID" value="NZ_VYTZ01000005.1"/>
</dbReference>
<feature type="transmembrane region" description="Helical" evidence="6">
    <location>
        <begin position="422"/>
        <end position="442"/>
    </location>
</feature>
<feature type="transmembrane region" description="Helical" evidence="6">
    <location>
        <begin position="296"/>
        <end position="321"/>
    </location>
</feature>
<proteinExistence type="predicted"/>
<comment type="subcellular location">
    <subcellularLocation>
        <location evidence="1">Cell membrane</location>
        <topology evidence="1">Multi-pass membrane protein</topology>
    </subcellularLocation>
</comment>
<dbReference type="Proteomes" id="UP000327011">
    <property type="component" value="Unassembled WGS sequence"/>
</dbReference>
<dbReference type="PROSITE" id="PS50850">
    <property type="entry name" value="MFS"/>
    <property type="match status" value="1"/>
</dbReference>
<keyword evidence="2 6" id="KW-0812">Transmembrane</keyword>
<dbReference type="InterPro" id="IPR036259">
    <property type="entry name" value="MFS_trans_sf"/>
</dbReference>
<feature type="transmembrane region" description="Helical" evidence="6">
    <location>
        <begin position="113"/>
        <end position="132"/>
    </location>
</feature>
<keyword evidence="3 6" id="KW-1133">Transmembrane helix</keyword>
<comment type="caution">
    <text evidence="8">The sequence shown here is derived from an EMBL/GenBank/DDBJ whole genome shotgun (WGS) entry which is preliminary data.</text>
</comment>
<evidence type="ECO:0000256" key="4">
    <source>
        <dbReference type="ARBA" id="ARBA00023136"/>
    </source>
</evidence>
<dbReference type="PANTHER" id="PTHR23524:SF1">
    <property type="entry name" value="MRH DOMAIN-CONTAINING PROTEIN-RELATED"/>
    <property type="match status" value="1"/>
</dbReference>
<keyword evidence="4 6" id="KW-0472">Membrane</keyword>
<evidence type="ECO:0000256" key="3">
    <source>
        <dbReference type="ARBA" id="ARBA00022989"/>
    </source>
</evidence>
<keyword evidence="9" id="KW-1185">Reference proteome</keyword>
<evidence type="ECO:0000313" key="8">
    <source>
        <dbReference type="EMBL" id="KAA9378073.1"/>
    </source>
</evidence>
<feature type="transmembrane region" description="Helical" evidence="6">
    <location>
        <begin position="43"/>
        <end position="62"/>
    </location>
</feature>
<accession>A0A5J5K1P1</accession>
<feature type="transmembrane region" description="Helical" evidence="6">
    <location>
        <begin position="333"/>
        <end position="352"/>
    </location>
</feature>
<evidence type="ECO:0000259" key="7">
    <source>
        <dbReference type="PROSITE" id="PS50850"/>
    </source>
</evidence>
<feature type="transmembrane region" description="Helical" evidence="6">
    <location>
        <begin position="82"/>
        <end position="101"/>
    </location>
</feature>
<dbReference type="InterPro" id="IPR011701">
    <property type="entry name" value="MFS"/>
</dbReference>
<feature type="transmembrane region" description="Helical" evidence="6">
    <location>
        <begin position="172"/>
        <end position="191"/>
    </location>
</feature>
<feature type="transmembrane region" description="Helical" evidence="6">
    <location>
        <begin position="263"/>
        <end position="284"/>
    </location>
</feature>
<dbReference type="InterPro" id="IPR020846">
    <property type="entry name" value="MFS_dom"/>
</dbReference>
<dbReference type="PANTHER" id="PTHR23524">
    <property type="entry name" value="TRANSPORTER, PUTATIVE (AFU_ORTHOLOGUE AFUA_8G04850)-RELATED"/>
    <property type="match status" value="1"/>
</dbReference>
<evidence type="ECO:0000256" key="5">
    <source>
        <dbReference type="SAM" id="MobiDB-lite"/>
    </source>
</evidence>
<evidence type="ECO:0000256" key="2">
    <source>
        <dbReference type="ARBA" id="ARBA00022692"/>
    </source>
</evidence>